<reference evidence="11 12" key="1">
    <citation type="submission" date="2015-06" db="EMBL/GenBank/DDBJ databases">
        <title>Survival trade-offs in plant roots during colonization by closely related pathogenic and mutualistic fungi.</title>
        <authorList>
            <person name="Hacquard S."/>
            <person name="Kracher B."/>
            <person name="Hiruma K."/>
            <person name="Weinman A."/>
            <person name="Muench P."/>
            <person name="Garrido Oter R."/>
            <person name="Ver Loren van Themaat E."/>
            <person name="Dallerey J.-F."/>
            <person name="Damm U."/>
            <person name="Henrissat B."/>
            <person name="Lespinet O."/>
            <person name="Thon M."/>
            <person name="Kemen E."/>
            <person name="McHardy A.C."/>
            <person name="Schulze-Lefert P."/>
            <person name="O'Connell R.J."/>
        </authorList>
    </citation>
    <scope>NUCLEOTIDE SEQUENCE [LARGE SCALE GENOMIC DNA]</scope>
    <source>
        <strain evidence="11 12">MAFF 238704</strain>
    </source>
</reference>
<dbReference type="InterPro" id="IPR050288">
    <property type="entry name" value="Cellulose_deg_GH3"/>
</dbReference>
<dbReference type="EMBL" id="LFIW01000563">
    <property type="protein sequence ID" value="KZL85905.1"/>
    <property type="molecule type" value="Genomic_DNA"/>
</dbReference>
<dbReference type="InterPro" id="IPR001764">
    <property type="entry name" value="Glyco_hydro_3_N"/>
</dbReference>
<dbReference type="Gene3D" id="2.60.40.10">
    <property type="entry name" value="Immunoglobulins"/>
    <property type="match status" value="1"/>
</dbReference>
<dbReference type="Proteomes" id="UP000076584">
    <property type="component" value="Unassembled WGS sequence"/>
</dbReference>
<dbReference type="InterPro" id="IPR036881">
    <property type="entry name" value="Glyco_hydro_3_C_sf"/>
</dbReference>
<keyword evidence="6" id="KW-0325">Glycoprotein</keyword>
<comment type="similarity">
    <text evidence="3">Belongs to the glycosyl hydrolase 3 family.</text>
</comment>
<organism evidence="11 12">
    <name type="scientific">Colletotrichum incanum</name>
    <name type="common">Soybean anthracnose fungus</name>
    <dbReference type="NCBI Taxonomy" id="1573173"/>
    <lineage>
        <taxon>Eukaryota</taxon>
        <taxon>Fungi</taxon>
        <taxon>Dikarya</taxon>
        <taxon>Ascomycota</taxon>
        <taxon>Pezizomycotina</taxon>
        <taxon>Sordariomycetes</taxon>
        <taxon>Hypocreomycetidae</taxon>
        <taxon>Glomerellales</taxon>
        <taxon>Glomerellaceae</taxon>
        <taxon>Colletotrichum</taxon>
        <taxon>Colletotrichum spaethianum species complex</taxon>
    </lineage>
</organism>
<comment type="caution">
    <text evidence="11">The sequence shown here is derived from an EMBL/GenBank/DDBJ whole genome shotgun (WGS) entry which is preliminary data.</text>
</comment>
<dbReference type="EC" id="3.2.1.21" evidence="4"/>
<evidence type="ECO:0000259" key="10">
    <source>
        <dbReference type="SMART" id="SM01217"/>
    </source>
</evidence>
<gene>
    <name evidence="11" type="ORF">CI238_07721</name>
</gene>
<proteinExistence type="inferred from homology"/>
<dbReference type="Pfam" id="PF01915">
    <property type="entry name" value="Glyco_hydro_3_C"/>
    <property type="match status" value="1"/>
</dbReference>
<dbReference type="Pfam" id="PF00933">
    <property type="entry name" value="Glyco_hydro_3"/>
    <property type="match status" value="1"/>
</dbReference>
<dbReference type="PANTHER" id="PTHR42715:SF3">
    <property type="entry name" value="BETA-GLUCOSIDASE B-RELATED"/>
    <property type="match status" value="1"/>
</dbReference>
<dbReference type="SUPFAM" id="SSF52279">
    <property type="entry name" value="Beta-D-glucan exohydrolase, C-terminal domain"/>
    <property type="match status" value="1"/>
</dbReference>
<accession>A0A162NFF6</accession>
<keyword evidence="7" id="KW-0119">Carbohydrate metabolism</keyword>
<comment type="catalytic activity">
    <reaction evidence="1">
        <text>Hydrolysis of terminal, non-reducing beta-D-glucosyl residues with release of beta-D-glucose.</text>
        <dbReference type="EC" id="3.2.1.21"/>
    </reaction>
</comment>
<dbReference type="InterPro" id="IPR036962">
    <property type="entry name" value="Glyco_hydro_3_N_sf"/>
</dbReference>
<dbReference type="Gene3D" id="3.40.50.1700">
    <property type="entry name" value="Glycoside hydrolase family 3 C-terminal domain"/>
    <property type="match status" value="1"/>
</dbReference>
<dbReference type="InterPro" id="IPR026891">
    <property type="entry name" value="Fn3-like"/>
</dbReference>
<dbReference type="SMART" id="SM01217">
    <property type="entry name" value="Fn3_like"/>
    <property type="match status" value="1"/>
</dbReference>
<keyword evidence="12" id="KW-1185">Reference proteome</keyword>
<protein>
    <recommendedName>
        <fullName evidence="4">beta-glucosidase</fullName>
        <ecNumber evidence="4">3.2.1.21</ecNumber>
    </recommendedName>
</protein>
<dbReference type="InterPro" id="IPR002772">
    <property type="entry name" value="Glyco_hydro_3_C"/>
</dbReference>
<keyword evidence="8" id="KW-0326">Glycosidase</keyword>
<keyword evidence="9" id="KW-0624">Polysaccharide degradation</keyword>
<feature type="domain" description="Fibronectin type III-like" evidence="10">
    <location>
        <begin position="445"/>
        <end position="511"/>
    </location>
</feature>
<evidence type="ECO:0000256" key="4">
    <source>
        <dbReference type="ARBA" id="ARBA00012744"/>
    </source>
</evidence>
<evidence type="ECO:0000256" key="2">
    <source>
        <dbReference type="ARBA" id="ARBA00004987"/>
    </source>
</evidence>
<feature type="non-terminal residue" evidence="11">
    <location>
        <position position="534"/>
    </location>
</feature>
<comment type="pathway">
    <text evidence="2">Glycan metabolism; cellulose degradation.</text>
</comment>
<evidence type="ECO:0000256" key="6">
    <source>
        <dbReference type="ARBA" id="ARBA00023180"/>
    </source>
</evidence>
<evidence type="ECO:0000256" key="8">
    <source>
        <dbReference type="ARBA" id="ARBA00023295"/>
    </source>
</evidence>
<evidence type="ECO:0000313" key="12">
    <source>
        <dbReference type="Proteomes" id="UP000076584"/>
    </source>
</evidence>
<evidence type="ECO:0000256" key="3">
    <source>
        <dbReference type="ARBA" id="ARBA00005336"/>
    </source>
</evidence>
<dbReference type="InterPro" id="IPR017853">
    <property type="entry name" value="GH"/>
</dbReference>
<evidence type="ECO:0000256" key="1">
    <source>
        <dbReference type="ARBA" id="ARBA00000448"/>
    </source>
</evidence>
<dbReference type="GO" id="GO:0008422">
    <property type="term" value="F:beta-glucosidase activity"/>
    <property type="evidence" value="ECO:0007669"/>
    <property type="project" value="UniProtKB-EC"/>
</dbReference>
<dbReference type="PRINTS" id="PR00133">
    <property type="entry name" value="GLHYDRLASE3"/>
</dbReference>
<evidence type="ECO:0000256" key="5">
    <source>
        <dbReference type="ARBA" id="ARBA00022801"/>
    </source>
</evidence>
<evidence type="ECO:0000256" key="9">
    <source>
        <dbReference type="ARBA" id="ARBA00023326"/>
    </source>
</evidence>
<dbReference type="PANTHER" id="PTHR42715">
    <property type="entry name" value="BETA-GLUCOSIDASE"/>
    <property type="match status" value="1"/>
</dbReference>
<evidence type="ECO:0000313" key="11">
    <source>
        <dbReference type="EMBL" id="KZL85905.1"/>
    </source>
</evidence>
<dbReference type="GO" id="GO:0009251">
    <property type="term" value="P:glucan catabolic process"/>
    <property type="evidence" value="ECO:0007669"/>
    <property type="project" value="TreeGrafter"/>
</dbReference>
<dbReference type="Pfam" id="PF14310">
    <property type="entry name" value="Fn3-like"/>
    <property type="match status" value="1"/>
</dbReference>
<sequence length="534" mass="59787">MCQAATWSGPQLRYLGRLLCREVKTKSAHVLLAPTICCARNPLGGRNFECFGEDPFLTGSLAVEYVAGVQEDGKVAATPKHFVANEQEHERFSIDAQIPEQALREIYLKPFEMVIRASCPPECLMTAYNSVNGNHADMDTRVMEDILRRQWGFQGLVMSGWGGTNSTLESILAGTDLEMPVPPEQRGQKLLEAVSTDKQDTEKALSAIQKSSARILQLAGKHGLLGLTPEAACRRCDAPSRRRLTGKKYLEAGKSYLVCVEACARKEPWPDQSEGYDRKSMALPGGQDDLVNALLRKVQRPDRLILVTQSGSPVDLPWIDRAFTFVQAWYGGQEAGNALEDILLGTVNPSGKLPITWPKAYFDLPFAHDPESWPGVNGTVKYKKYYQVGYRWYSHQTQTQPQWWFGYGQSYTNFQQNIMSISCPDSGCWMVDVSVVNTGNRDGAEVVQLYKWPAADKHEVMLVCFDKTPVMRPQESLRLTVKVNKQDAARWVEDRWVIAPGKYVFGLGIEAEESDGNTWKLYQSMIEWPAATGL</sequence>
<dbReference type="AlphaFoldDB" id="A0A162NFF6"/>
<evidence type="ECO:0000256" key="7">
    <source>
        <dbReference type="ARBA" id="ARBA00023277"/>
    </source>
</evidence>
<name>A0A162NFF6_COLIC</name>
<dbReference type="Gene3D" id="3.20.20.300">
    <property type="entry name" value="Glycoside hydrolase, family 3, N-terminal domain"/>
    <property type="match status" value="2"/>
</dbReference>
<keyword evidence="5 11" id="KW-0378">Hydrolase</keyword>
<dbReference type="STRING" id="1573173.A0A162NFF6"/>
<dbReference type="SUPFAM" id="SSF51445">
    <property type="entry name" value="(Trans)glycosidases"/>
    <property type="match status" value="1"/>
</dbReference>
<dbReference type="InterPro" id="IPR013783">
    <property type="entry name" value="Ig-like_fold"/>
</dbReference>